<evidence type="ECO:0000256" key="2">
    <source>
        <dbReference type="SAM" id="SignalP"/>
    </source>
</evidence>
<dbReference type="EMBL" id="GGFM01010061">
    <property type="protein sequence ID" value="MBW30812.1"/>
    <property type="molecule type" value="Transcribed_RNA"/>
</dbReference>
<organism evidence="3">
    <name type="scientific">Anopheles braziliensis</name>
    <dbReference type="NCBI Taxonomy" id="58242"/>
    <lineage>
        <taxon>Eukaryota</taxon>
        <taxon>Metazoa</taxon>
        <taxon>Ecdysozoa</taxon>
        <taxon>Arthropoda</taxon>
        <taxon>Hexapoda</taxon>
        <taxon>Insecta</taxon>
        <taxon>Pterygota</taxon>
        <taxon>Neoptera</taxon>
        <taxon>Endopterygota</taxon>
        <taxon>Diptera</taxon>
        <taxon>Nematocera</taxon>
        <taxon>Culicoidea</taxon>
        <taxon>Culicidae</taxon>
        <taxon>Anophelinae</taxon>
        <taxon>Anopheles</taxon>
    </lineage>
</organism>
<sequence>MLLLLLVQFGATATEATTVAAATVADGRGTIAQRANPLVRTSASGSALVAQIPAATTKQYGRRGEGGRLQRAGRRYDQGRLKGHQTTGQTCPRTVARQQRRGVAVHLIAPERRSGRRSVTETVGEQQRVATVADRGRKLPAEYVAASVGEVRVAAVRVSATATVTASVTVHIYHITMRQHAAARKQHARQTPPPIVARHRHETRHEA</sequence>
<keyword evidence="2" id="KW-0732">Signal</keyword>
<proteinExistence type="predicted"/>
<reference evidence="3" key="1">
    <citation type="submission" date="2018-01" db="EMBL/GenBank/DDBJ databases">
        <title>An insight into the sialome of Amazonian anophelines.</title>
        <authorList>
            <person name="Ribeiro J.M."/>
            <person name="Scarpassa V."/>
            <person name="Calvo E."/>
        </authorList>
    </citation>
    <scope>NUCLEOTIDE SEQUENCE</scope>
    <source>
        <tissue evidence="3">Salivary glands</tissue>
    </source>
</reference>
<name>A0A2M3ZQN2_9DIPT</name>
<feature type="region of interest" description="Disordered" evidence="1">
    <location>
        <begin position="181"/>
        <end position="207"/>
    </location>
</feature>
<evidence type="ECO:0000256" key="1">
    <source>
        <dbReference type="SAM" id="MobiDB-lite"/>
    </source>
</evidence>
<evidence type="ECO:0000313" key="3">
    <source>
        <dbReference type="EMBL" id="MBW30812.1"/>
    </source>
</evidence>
<accession>A0A2M3ZQN2</accession>
<protein>
    <submittedName>
        <fullName evidence="3">Putative secreted peptide</fullName>
    </submittedName>
</protein>
<feature type="chain" id="PRO_5014733809" evidence="2">
    <location>
        <begin position="17"/>
        <end position="207"/>
    </location>
</feature>
<feature type="compositionally biased region" description="Basic residues" evidence="1">
    <location>
        <begin position="197"/>
        <end position="207"/>
    </location>
</feature>
<feature type="signal peptide" evidence="2">
    <location>
        <begin position="1"/>
        <end position="16"/>
    </location>
</feature>
<dbReference type="AlphaFoldDB" id="A0A2M3ZQN2"/>